<evidence type="ECO:0000313" key="4">
    <source>
        <dbReference type="Proteomes" id="UP000007468"/>
    </source>
</evidence>
<sequence length="240" mass="28008">MLDQLDREYMPTHVGIIMDGNGRWAKKRMMPRNFGHKQGVETLKKITEECSNLGIKYLTVYAFSTENWKRSGLEISGIMNLLVDYLAKELRNLHEKNVKLMTIGDIEKLPKAAYNKLVESKEFTKDNTGLVLTVALNYGSRRDISHAIKKIILSDRESPIDLDKVDDTFLRDFLDTAFLPDPDLIIRPSGEQRLSNFLMWEAAYTEFWYSDINWPDFKKEDLHRALHDFQNRNRRYGGTK</sequence>
<evidence type="ECO:0000256" key="1">
    <source>
        <dbReference type="ARBA" id="ARBA00022679"/>
    </source>
</evidence>
<gene>
    <name evidence="3" type="primary">uppS</name>
    <name evidence="3" type="ordered locus">HMPREF0389_00110</name>
</gene>
<keyword evidence="2" id="KW-0460">Magnesium</keyword>
<dbReference type="HAMAP" id="MF_01139">
    <property type="entry name" value="ISPT"/>
    <property type="match status" value="1"/>
</dbReference>
<evidence type="ECO:0000313" key="3">
    <source>
        <dbReference type="EMBL" id="EFE28196.1"/>
    </source>
</evidence>
<dbReference type="Gene3D" id="3.40.1180.10">
    <property type="entry name" value="Decaprenyl diphosphate synthase-like"/>
    <property type="match status" value="1"/>
</dbReference>
<dbReference type="GO" id="GO:0000287">
    <property type="term" value="F:magnesium ion binding"/>
    <property type="evidence" value="ECO:0007669"/>
    <property type="project" value="UniProtKB-UniRule"/>
</dbReference>
<dbReference type="NCBIfam" id="NF011405">
    <property type="entry name" value="PRK14830.1"/>
    <property type="match status" value="1"/>
</dbReference>
<dbReference type="GO" id="GO:0008834">
    <property type="term" value="F:ditrans,polycis-undecaprenyl-diphosphate synthase [(2E,6E)-farnesyl-diphosphate specific] activity"/>
    <property type="evidence" value="ECO:0007669"/>
    <property type="project" value="TreeGrafter"/>
</dbReference>
<dbReference type="SUPFAM" id="SSF64005">
    <property type="entry name" value="Undecaprenyl diphosphate synthase"/>
    <property type="match status" value="1"/>
</dbReference>
<comment type="cofactor">
    <cofactor evidence="2">
        <name>Mg(2+)</name>
        <dbReference type="ChEBI" id="CHEBI:18420"/>
    </cofactor>
    <text evidence="2">Binds 2 magnesium ions per subunit.</text>
</comment>
<dbReference type="CDD" id="cd00475">
    <property type="entry name" value="Cis_IPPS"/>
    <property type="match status" value="1"/>
</dbReference>
<dbReference type="PATRIC" id="fig|546269.5.peg.551"/>
<dbReference type="Pfam" id="PF01255">
    <property type="entry name" value="Prenyltransf"/>
    <property type="match status" value="1"/>
</dbReference>
<reference evidence="4" key="1">
    <citation type="submission" date="2010-12" db="EMBL/GenBank/DDBJ databases">
        <title>The genome sequence of Filifactor alocis strain ATCC 35896.</title>
        <authorList>
            <consortium name="The Broad Institute Genome Sequencing Platform"/>
            <person name="Ward D."/>
            <person name="Earl A."/>
            <person name="Feldgarden M."/>
            <person name="Young S.K."/>
            <person name="Gargeya S."/>
            <person name="Zeng Q."/>
            <person name="Alvarado L."/>
            <person name="Berlin A."/>
            <person name="Bochicchio J."/>
            <person name="Chapman S.B."/>
            <person name="Chen Z."/>
            <person name="Freedman E."/>
            <person name="Gellesch M."/>
            <person name="Goldberg J."/>
            <person name="Griggs A."/>
            <person name="Gujja S."/>
            <person name="Heilman E."/>
            <person name="Heiman D."/>
            <person name="Howarth C."/>
            <person name="Mehta T."/>
            <person name="Neiman D."/>
            <person name="Pearson M."/>
            <person name="Roberts A."/>
            <person name="Saif S."/>
            <person name="Shea T."/>
            <person name="Shenoy N."/>
            <person name="Sisk P."/>
            <person name="Stolte C."/>
            <person name="Sykes S."/>
            <person name="White J."/>
            <person name="Yandava C."/>
            <person name="Izard J."/>
            <person name="Blanton J.M."/>
            <person name="Baranova O.V."/>
            <person name="Tanner A.C."/>
            <person name="Dewhirst F.E."/>
            <person name="Haas B."/>
            <person name="Nusbaum C."/>
            <person name="Birren B."/>
        </authorList>
    </citation>
    <scope>NUCLEOTIDE SEQUENCE [LARGE SCALE GENOMIC DNA]</scope>
    <source>
        <strain evidence="4">ATCC 35896 / D40 B5</strain>
    </source>
</reference>
<dbReference type="PROSITE" id="PS01066">
    <property type="entry name" value="UPP_SYNTHASE"/>
    <property type="match status" value="1"/>
</dbReference>
<feature type="binding site" evidence="2">
    <location>
        <position position="68"/>
    </location>
    <ligand>
        <name>substrate</name>
    </ligand>
</feature>
<dbReference type="EC" id="2.5.1.-" evidence="2"/>
<comment type="function">
    <text evidence="2">Catalyzes the condensation of isopentenyl diphosphate (IPP) with allylic pyrophosphates generating different type of terpenoids.</text>
</comment>
<dbReference type="InterPro" id="IPR001441">
    <property type="entry name" value="UPP_synth-like"/>
</dbReference>
<dbReference type="AlphaFoldDB" id="D6GRA5"/>
<dbReference type="GO" id="GO:0016094">
    <property type="term" value="P:polyprenol biosynthetic process"/>
    <property type="evidence" value="ECO:0007669"/>
    <property type="project" value="TreeGrafter"/>
</dbReference>
<feature type="binding site" evidence="2">
    <location>
        <begin position="193"/>
        <end position="195"/>
    </location>
    <ligand>
        <name>substrate</name>
    </ligand>
</feature>
<comment type="similarity">
    <text evidence="2">Belongs to the UPP synthase family.</text>
</comment>
<feature type="binding site" evidence="2">
    <location>
        <position position="206"/>
    </location>
    <ligand>
        <name>Mg(2+)</name>
        <dbReference type="ChEBI" id="CHEBI:18420"/>
    </ligand>
</feature>
<dbReference type="KEGG" id="faa:HMPREF0389_00110"/>
<dbReference type="RefSeq" id="WP_014262182.1">
    <property type="nucleotide sequence ID" value="NC_016630.1"/>
</dbReference>
<dbReference type="OrthoDB" id="4191603at2"/>
<evidence type="ECO:0000256" key="2">
    <source>
        <dbReference type="HAMAP-Rule" id="MF_01139"/>
    </source>
</evidence>
<feature type="binding site" evidence="2">
    <location>
        <position position="36"/>
    </location>
    <ligand>
        <name>substrate</name>
    </ligand>
</feature>
<dbReference type="Proteomes" id="UP000007468">
    <property type="component" value="Chromosome"/>
</dbReference>
<feature type="active site" evidence="2">
    <location>
        <position position="19"/>
    </location>
</feature>
<feature type="binding site" evidence="2">
    <location>
        <begin position="20"/>
        <end position="23"/>
    </location>
    <ligand>
        <name>substrate</name>
    </ligand>
</feature>
<keyword evidence="2" id="KW-0479">Metal-binding</keyword>
<dbReference type="GO" id="GO:0005829">
    <property type="term" value="C:cytosol"/>
    <property type="evidence" value="ECO:0007669"/>
    <property type="project" value="TreeGrafter"/>
</dbReference>
<dbReference type="EMBL" id="CP002390">
    <property type="protein sequence ID" value="EFE28196.1"/>
    <property type="molecule type" value="Genomic_DNA"/>
</dbReference>
<dbReference type="InterPro" id="IPR018520">
    <property type="entry name" value="UPP_synth-like_CS"/>
</dbReference>
<feature type="binding site" evidence="2">
    <location>
        <position position="24"/>
    </location>
    <ligand>
        <name>substrate</name>
    </ligand>
</feature>
<dbReference type="PANTHER" id="PTHR10291">
    <property type="entry name" value="DEHYDRODOLICHYL DIPHOSPHATE SYNTHASE FAMILY MEMBER"/>
    <property type="match status" value="1"/>
</dbReference>
<feature type="binding site" evidence="2">
    <location>
        <position position="187"/>
    </location>
    <ligand>
        <name>substrate</name>
    </ligand>
</feature>
<dbReference type="eggNOG" id="COG0020">
    <property type="taxonomic scope" value="Bacteria"/>
</dbReference>
<feature type="binding site" evidence="2">
    <location>
        <position position="70"/>
    </location>
    <ligand>
        <name>substrate</name>
    </ligand>
</feature>
<organism evidence="3 4">
    <name type="scientific">Filifactor alocis (strain ATCC 35896 / CCUG 47790 / D40 B5)</name>
    <name type="common">Fusobacterium alocis</name>
    <dbReference type="NCBI Taxonomy" id="546269"/>
    <lineage>
        <taxon>Bacteria</taxon>
        <taxon>Bacillati</taxon>
        <taxon>Bacillota</taxon>
        <taxon>Clostridia</taxon>
        <taxon>Peptostreptococcales</taxon>
        <taxon>Filifactoraceae</taxon>
        <taxon>Filifactor</taxon>
    </lineage>
</organism>
<dbReference type="GO" id="GO:0030145">
    <property type="term" value="F:manganese ion binding"/>
    <property type="evidence" value="ECO:0007669"/>
    <property type="project" value="TreeGrafter"/>
</dbReference>
<dbReference type="NCBIfam" id="TIGR00055">
    <property type="entry name" value="uppS"/>
    <property type="match status" value="1"/>
</dbReference>
<dbReference type="InterPro" id="IPR036424">
    <property type="entry name" value="UPP_synth-like_sf"/>
</dbReference>
<feature type="active site" description="Proton acceptor" evidence="2">
    <location>
        <position position="67"/>
    </location>
</feature>
<dbReference type="STRING" id="546269.HMPREF0389_00110"/>
<dbReference type="FunFam" id="3.40.1180.10:FF:000001">
    <property type="entry name" value="(2E,6E)-farnesyl-diphosphate-specific ditrans,polycis-undecaprenyl-diphosphate synthase"/>
    <property type="match status" value="1"/>
</dbReference>
<feature type="binding site" evidence="2">
    <location>
        <position position="19"/>
    </location>
    <ligand>
        <name>Mg(2+)</name>
        <dbReference type="ChEBI" id="CHEBI:18420"/>
    </ligand>
</feature>
<keyword evidence="1 2" id="KW-0808">Transferase</keyword>
<comment type="subunit">
    <text evidence="2">Homodimer.</text>
</comment>
<keyword evidence="4" id="KW-1185">Reference proteome</keyword>
<dbReference type="PANTHER" id="PTHR10291:SF0">
    <property type="entry name" value="DEHYDRODOLICHYL DIPHOSPHATE SYNTHASE 2"/>
    <property type="match status" value="1"/>
</dbReference>
<feature type="binding site" evidence="2">
    <location>
        <position position="32"/>
    </location>
    <ligand>
        <name>substrate</name>
    </ligand>
</feature>
<accession>D6GRA5</accession>
<name>D6GRA5_FILAD</name>
<protein>
    <recommendedName>
        <fullName evidence="2">Isoprenyl transferase</fullName>
        <ecNumber evidence="2">2.5.1.-</ecNumber>
    </recommendedName>
</protein>
<feature type="binding site" evidence="2">
    <location>
        <begin position="64"/>
        <end position="66"/>
    </location>
    <ligand>
        <name>substrate</name>
    </ligand>
</feature>
<proteinExistence type="inferred from homology"/>